<dbReference type="PANTHER" id="PTHR41523:SF8">
    <property type="entry name" value="ETHYLENE RESPONSE SENSOR PROTEIN"/>
    <property type="match status" value="1"/>
</dbReference>
<dbReference type="InterPro" id="IPR000700">
    <property type="entry name" value="PAS-assoc_C"/>
</dbReference>
<dbReference type="InterPro" id="IPR036890">
    <property type="entry name" value="HATPase_C_sf"/>
</dbReference>
<dbReference type="InterPro" id="IPR011102">
    <property type="entry name" value="Sig_transdc_His_kinase_HWE"/>
</dbReference>
<evidence type="ECO:0000256" key="10">
    <source>
        <dbReference type="ARBA" id="ARBA00022737"/>
    </source>
</evidence>
<evidence type="ECO:0000256" key="6">
    <source>
        <dbReference type="ARBA" id="ARBA00022606"/>
    </source>
</evidence>
<evidence type="ECO:0000256" key="11">
    <source>
        <dbReference type="ARBA" id="ARBA00022741"/>
    </source>
</evidence>
<reference evidence="19" key="1">
    <citation type="journal article" date="2019" name="Int. J. Syst. Evol. Microbiol.">
        <title>The Global Catalogue of Microorganisms (GCM) 10K type strain sequencing project: providing services to taxonomists for standard genome sequencing and annotation.</title>
        <authorList>
            <consortium name="The Broad Institute Genomics Platform"/>
            <consortium name="The Broad Institute Genome Sequencing Center for Infectious Disease"/>
            <person name="Wu L."/>
            <person name="Ma J."/>
        </authorList>
    </citation>
    <scope>NUCLEOTIDE SEQUENCE [LARGE SCALE GENOMIC DNA]</scope>
    <source>
        <strain evidence="19">NCAIM B.01391</strain>
    </source>
</reference>
<keyword evidence="10" id="KW-0677">Repeat</keyword>
<evidence type="ECO:0000256" key="14">
    <source>
        <dbReference type="ARBA" id="ARBA00022991"/>
    </source>
</evidence>
<dbReference type="SUPFAM" id="SSF55874">
    <property type="entry name" value="ATPase domain of HSP90 chaperone/DNA topoisomerase II/histidine kinase"/>
    <property type="match status" value="1"/>
</dbReference>
<dbReference type="SMART" id="SM00911">
    <property type="entry name" value="HWE_HK"/>
    <property type="match status" value="1"/>
</dbReference>
<dbReference type="PANTHER" id="PTHR41523">
    <property type="entry name" value="TWO-COMPONENT SYSTEM SENSOR PROTEIN"/>
    <property type="match status" value="1"/>
</dbReference>
<evidence type="ECO:0000256" key="13">
    <source>
        <dbReference type="ARBA" id="ARBA00022840"/>
    </source>
</evidence>
<keyword evidence="13" id="KW-0067">ATP-binding</keyword>
<evidence type="ECO:0000256" key="15">
    <source>
        <dbReference type="ARBA" id="ARBA00023026"/>
    </source>
</evidence>
<evidence type="ECO:0000313" key="19">
    <source>
        <dbReference type="Proteomes" id="UP001596053"/>
    </source>
</evidence>
<dbReference type="SMART" id="SM00086">
    <property type="entry name" value="PAC"/>
    <property type="match status" value="1"/>
</dbReference>
<keyword evidence="4" id="KW-0600">Photoreceptor protein</keyword>
<dbReference type="Gene3D" id="3.30.450.20">
    <property type="entry name" value="PAS domain"/>
    <property type="match status" value="1"/>
</dbReference>
<keyword evidence="8" id="KW-0288">FMN</keyword>
<dbReference type="InterPro" id="IPR035965">
    <property type="entry name" value="PAS-like_dom_sf"/>
</dbReference>
<evidence type="ECO:0000256" key="3">
    <source>
        <dbReference type="ARBA" id="ARBA00021740"/>
    </source>
</evidence>
<organism evidence="18 19">
    <name type="scientific">Bosea eneae</name>
    <dbReference type="NCBI Taxonomy" id="151454"/>
    <lineage>
        <taxon>Bacteria</taxon>
        <taxon>Pseudomonadati</taxon>
        <taxon>Pseudomonadota</taxon>
        <taxon>Alphaproteobacteria</taxon>
        <taxon>Hyphomicrobiales</taxon>
        <taxon>Boseaceae</taxon>
        <taxon>Bosea</taxon>
    </lineage>
</organism>
<accession>A0ABW0IND9</accession>
<dbReference type="Proteomes" id="UP001596053">
    <property type="component" value="Unassembled WGS sequence"/>
</dbReference>
<comment type="catalytic activity">
    <reaction evidence="1">
        <text>ATP + protein L-histidine = ADP + protein N-phospho-L-histidine.</text>
        <dbReference type="EC" id="2.7.13.3"/>
    </reaction>
</comment>
<dbReference type="Pfam" id="PF08447">
    <property type="entry name" value="PAS_3"/>
    <property type="match status" value="1"/>
</dbReference>
<dbReference type="InterPro" id="IPR013655">
    <property type="entry name" value="PAS_fold_3"/>
</dbReference>
<protein>
    <recommendedName>
        <fullName evidence="3">Blue-light-activated histidine kinase</fullName>
        <ecNumber evidence="2">2.7.13.3</ecNumber>
    </recommendedName>
</protein>
<keyword evidence="15" id="KW-0843">Virulence</keyword>
<evidence type="ECO:0000259" key="17">
    <source>
        <dbReference type="PROSITE" id="PS50113"/>
    </source>
</evidence>
<sequence length="339" mass="37647">MLKSPRGIFDASPDMFAILTDAMPQMVWSTRSDGFHDYYNARWYEFTGVPPGSTDGEGWNGMFHPDDQEEAWSRWRHSLSTGEAYEIEYRLRHHSGAYRWTLGRALPVRDASGAITRWIGTCTDIDDAKRAAEQNELLSRELSHRIKNIFAVIAGLIGLSLRQAPEARSFATSLRDRIASLGRAHEFVRPHSDESRPTSGRTTIHGMLTELFKPYPALDEGRIVLSGDDIAIDDRGATPLALLFHELATNAVKYGALSTDDGRIDLNLVIAGENAVMTWTEHGAPKPLTPPAHPGFGTRLCDISVEKQLGGQLLRSWEPDGLRVVATVRLDNLVRSDTA</sequence>
<keyword evidence="9 18" id="KW-0808">Transferase</keyword>
<name>A0ABW0IND9_9HYPH</name>
<dbReference type="InterPro" id="IPR001610">
    <property type="entry name" value="PAC"/>
</dbReference>
<dbReference type="NCBIfam" id="TIGR00229">
    <property type="entry name" value="sensory_box"/>
    <property type="match status" value="1"/>
</dbReference>
<evidence type="ECO:0000256" key="8">
    <source>
        <dbReference type="ARBA" id="ARBA00022643"/>
    </source>
</evidence>
<proteinExistence type="predicted"/>
<evidence type="ECO:0000256" key="7">
    <source>
        <dbReference type="ARBA" id="ARBA00022630"/>
    </source>
</evidence>
<dbReference type="EC" id="2.7.13.3" evidence="2"/>
<evidence type="ECO:0000256" key="4">
    <source>
        <dbReference type="ARBA" id="ARBA00022543"/>
    </source>
</evidence>
<keyword evidence="5" id="KW-0597">Phosphoprotein</keyword>
<dbReference type="CDD" id="cd00130">
    <property type="entry name" value="PAS"/>
    <property type="match status" value="1"/>
</dbReference>
<gene>
    <name evidence="18" type="ORF">ACFPOB_05980</name>
</gene>
<comment type="caution">
    <text evidence="18">The sequence shown here is derived from an EMBL/GenBank/DDBJ whole genome shotgun (WGS) entry which is preliminary data.</text>
</comment>
<keyword evidence="6" id="KW-0716">Sensory transduction</keyword>
<evidence type="ECO:0000256" key="5">
    <source>
        <dbReference type="ARBA" id="ARBA00022553"/>
    </source>
</evidence>
<evidence type="ECO:0000256" key="12">
    <source>
        <dbReference type="ARBA" id="ARBA00022777"/>
    </source>
</evidence>
<dbReference type="Pfam" id="PF07536">
    <property type="entry name" value="HWE_HK"/>
    <property type="match status" value="1"/>
</dbReference>
<keyword evidence="7" id="KW-0285">Flavoprotein</keyword>
<dbReference type="PROSITE" id="PS50113">
    <property type="entry name" value="PAC"/>
    <property type="match status" value="1"/>
</dbReference>
<keyword evidence="16" id="KW-0675">Receptor</keyword>
<evidence type="ECO:0000256" key="1">
    <source>
        <dbReference type="ARBA" id="ARBA00000085"/>
    </source>
</evidence>
<feature type="domain" description="PAC" evidence="17">
    <location>
        <begin position="85"/>
        <end position="137"/>
    </location>
</feature>
<evidence type="ECO:0000256" key="16">
    <source>
        <dbReference type="ARBA" id="ARBA00023170"/>
    </source>
</evidence>
<keyword evidence="14" id="KW-0157">Chromophore</keyword>
<evidence type="ECO:0000256" key="9">
    <source>
        <dbReference type="ARBA" id="ARBA00022679"/>
    </source>
</evidence>
<keyword evidence="11" id="KW-0547">Nucleotide-binding</keyword>
<evidence type="ECO:0000256" key="2">
    <source>
        <dbReference type="ARBA" id="ARBA00012438"/>
    </source>
</evidence>
<evidence type="ECO:0000313" key="18">
    <source>
        <dbReference type="EMBL" id="MFC5419111.1"/>
    </source>
</evidence>
<dbReference type="GO" id="GO:0004673">
    <property type="term" value="F:protein histidine kinase activity"/>
    <property type="evidence" value="ECO:0007669"/>
    <property type="project" value="UniProtKB-EC"/>
</dbReference>
<keyword evidence="19" id="KW-1185">Reference proteome</keyword>
<dbReference type="RefSeq" id="WP_377796687.1">
    <property type="nucleotide sequence ID" value="NZ_JBHSLW010000008.1"/>
</dbReference>
<dbReference type="Gene3D" id="3.30.565.10">
    <property type="entry name" value="Histidine kinase-like ATPase, C-terminal domain"/>
    <property type="match status" value="1"/>
</dbReference>
<dbReference type="InterPro" id="IPR000014">
    <property type="entry name" value="PAS"/>
</dbReference>
<keyword evidence="12 18" id="KW-0418">Kinase</keyword>
<dbReference type="SUPFAM" id="SSF55785">
    <property type="entry name" value="PYP-like sensor domain (PAS domain)"/>
    <property type="match status" value="1"/>
</dbReference>
<dbReference type="EMBL" id="JBHSLW010000008">
    <property type="protein sequence ID" value="MFC5419111.1"/>
    <property type="molecule type" value="Genomic_DNA"/>
</dbReference>